<feature type="transmembrane region" description="Helical" evidence="6">
    <location>
        <begin position="110"/>
        <end position="127"/>
    </location>
</feature>
<evidence type="ECO:0000256" key="5">
    <source>
        <dbReference type="ARBA" id="ARBA00023136"/>
    </source>
</evidence>
<keyword evidence="5 6" id="KW-0472">Membrane</keyword>
<feature type="transmembrane region" description="Helical" evidence="6">
    <location>
        <begin position="332"/>
        <end position="353"/>
    </location>
</feature>
<evidence type="ECO:0000313" key="8">
    <source>
        <dbReference type="Proteomes" id="UP000279911"/>
    </source>
</evidence>
<dbReference type="PANTHER" id="PTHR30474">
    <property type="entry name" value="CELL CYCLE PROTEIN"/>
    <property type="match status" value="1"/>
</dbReference>
<accession>A0A427TW33</accession>
<dbReference type="GO" id="GO:0008360">
    <property type="term" value="P:regulation of cell shape"/>
    <property type="evidence" value="ECO:0007669"/>
    <property type="project" value="UniProtKB-KW"/>
</dbReference>
<feature type="transmembrane region" description="Helical" evidence="6">
    <location>
        <begin position="365"/>
        <end position="392"/>
    </location>
</feature>
<keyword evidence="4 6" id="KW-1133">Transmembrane helix</keyword>
<feature type="transmembrane region" description="Helical" evidence="6">
    <location>
        <begin position="171"/>
        <end position="188"/>
    </location>
</feature>
<dbReference type="PANTHER" id="PTHR30474:SF1">
    <property type="entry name" value="PEPTIDOGLYCAN GLYCOSYLTRANSFERASE MRDB"/>
    <property type="match status" value="1"/>
</dbReference>
<comment type="subcellular location">
    <subcellularLocation>
        <location evidence="1">Membrane</location>
        <topology evidence="1">Multi-pass membrane protein</topology>
    </subcellularLocation>
</comment>
<dbReference type="InterPro" id="IPR001182">
    <property type="entry name" value="FtsW/RodA"/>
</dbReference>
<name>A0A427TW33_9BACI</name>
<dbReference type="EMBL" id="RSFW01000006">
    <property type="protein sequence ID" value="RSD28698.1"/>
    <property type="molecule type" value="Genomic_DNA"/>
</dbReference>
<comment type="caution">
    <text evidence="7">The sequence shown here is derived from an EMBL/GenBank/DDBJ whole genome shotgun (WGS) entry which is preliminary data.</text>
</comment>
<dbReference type="OrthoDB" id="2192428at2"/>
<dbReference type="GO" id="GO:0051301">
    <property type="term" value="P:cell division"/>
    <property type="evidence" value="ECO:0007669"/>
    <property type="project" value="InterPro"/>
</dbReference>
<dbReference type="Proteomes" id="UP000279911">
    <property type="component" value="Unassembled WGS sequence"/>
</dbReference>
<evidence type="ECO:0000256" key="1">
    <source>
        <dbReference type="ARBA" id="ARBA00004141"/>
    </source>
</evidence>
<reference evidence="8" key="1">
    <citation type="submission" date="2018-12" db="EMBL/GenBank/DDBJ databases">
        <title>Bacillus chawlae sp. nov., Bacillus glennii sp. nov., and Bacillus saganii sp. nov. Isolated from the Vehicle Assembly Building at Kennedy Space Center where the Viking Spacecraft were Assembled.</title>
        <authorList>
            <person name="Seuylemezian A."/>
            <person name="Vaishampayan P."/>
        </authorList>
    </citation>
    <scope>NUCLEOTIDE SEQUENCE [LARGE SCALE GENOMIC DNA]</scope>
    <source>
        <strain evidence="8">DSM 13966</strain>
    </source>
</reference>
<dbReference type="GO" id="GO:0005886">
    <property type="term" value="C:plasma membrane"/>
    <property type="evidence" value="ECO:0007669"/>
    <property type="project" value="TreeGrafter"/>
</dbReference>
<keyword evidence="2 6" id="KW-0812">Transmembrane</keyword>
<protein>
    <submittedName>
        <fullName evidence="7">FtsW/RodA/SpoVE family cell cycle protein</fullName>
    </submittedName>
</protein>
<proteinExistence type="predicted"/>
<feature type="transmembrane region" description="Helical" evidence="6">
    <location>
        <begin position="241"/>
        <end position="261"/>
    </location>
</feature>
<sequence>MKNKRDHFLSEVTNHIRSKEAKQFVASELDFHLNEVKKEWVGKGLSEEEAEERAVSQMGSPAKLGADMNKLHKPKIDWWLIGLLVITMGLSFLPVISLDHPMADILFVNKMIHVALGLIVVAVMMFLDYRRLERLRWTFYLIGNGILFALVKFATEMINGVSIIRIGAHKFDSFMALPFLFLAWASFFNHAKLKVWHQLLLFALPVLLFMGVPNITGIFIYIIMVFVMMWWSRISKKTLKWITAVSAVSVFSFIGMALFTAKPYQLARIWGFLYPEESPSTWGYMYLRLKEKLSAAGWFGSFGERAPLAKEHSVFLVEEHTDLVFAGLTYQYGYLFAIVLLLILSLFAARMYMITTNVNTHYGKLLLVGGITLYLVQFVYNIGMIVGLLPITSISLPFISYGFTQLLFNAFIMGIVLSVYRRKDLISNRVVG</sequence>
<dbReference type="AlphaFoldDB" id="A0A427TW33"/>
<evidence type="ECO:0000313" key="7">
    <source>
        <dbReference type="EMBL" id="RSD28698.1"/>
    </source>
</evidence>
<dbReference type="InterPro" id="IPR047928">
    <property type="entry name" value="Perm_prefix_1"/>
</dbReference>
<evidence type="ECO:0000256" key="6">
    <source>
        <dbReference type="SAM" id="Phobius"/>
    </source>
</evidence>
<dbReference type="GO" id="GO:0032153">
    <property type="term" value="C:cell division site"/>
    <property type="evidence" value="ECO:0007669"/>
    <property type="project" value="TreeGrafter"/>
</dbReference>
<evidence type="ECO:0000256" key="3">
    <source>
        <dbReference type="ARBA" id="ARBA00022960"/>
    </source>
</evidence>
<dbReference type="GO" id="GO:0015648">
    <property type="term" value="F:lipid-linked peptidoglycan transporter activity"/>
    <property type="evidence" value="ECO:0007669"/>
    <property type="project" value="TreeGrafter"/>
</dbReference>
<dbReference type="Pfam" id="PF01098">
    <property type="entry name" value="FTSW_RODA_SPOVE"/>
    <property type="match status" value="1"/>
</dbReference>
<evidence type="ECO:0000256" key="4">
    <source>
        <dbReference type="ARBA" id="ARBA00022989"/>
    </source>
</evidence>
<keyword evidence="3" id="KW-0133">Cell shape</keyword>
<dbReference type="RefSeq" id="WP_125478660.1">
    <property type="nucleotide sequence ID" value="NZ_RSFW01000006.1"/>
</dbReference>
<dbReference type="NCBIfam" id="NF038403">
    <property type="entry name" value="perm_prefix_1"/>
    <property type="match status" value="1"/>
</dbReference>
<gene>
    <name evidence="7" type="ORF">EJA10_03745</name>
</gene>
<feature type="transmembrane region" description="Helical" evidence="6">
    <location>
        <begin position="78"/>
        <end position="98"/>
    </location>
</feature>
<organism evidence="7 8">
    <name type="scientific">Mesobacillus subterraneus</name>
    <dbReference type="NCBI Taxonomy" id="285983"/>
    <lineage>
        <taxon>Bacteria</taxon>
        <taxon>Bacillati</taxon>
        <taxon>Bacillota</taxon>
        <taxon>Bacilli</taxon>
        <taxon>Bacillales</taxon>
        <taxon>Bacillaceae</taxon>
        <taxon>Mesobacillus</taxon>
    </lineage>
</organism>
<feature type="transmembrane region" description="Helical" evidence="6">
    <location>
        <begin position="139"/>
        <end position="159"/>
    </location>
</feature>
<evidence type="ECO:0000256" key="2">
    <source>
        <dbReference type="ARBA" id="ARBA00022692"/>
    </source>
</evidence>
<feature type="transmembrane region" description="Helical" evidence="6">
    <location>
        <begin position="398"/>
        <end position="420"/>
    </location>
</feature>